<gene>
    <name evidence="3" type="ORF">AX774_g2758</name>
</gene>
<dbReference type="PANTHER" id="PTHR12192">
    <property type="entry name" value="CATION TRANSPORT PROTEIN CHAC-RELATED"/>
    <property type="match status" value="1"/>
</dbReference>
<dbReference type="GO" id="GO:0016740">
    <property type="term" value="F:transferase activity"/>
    <property type="evidence" value="ECO:0007669"/>
    <property type="project" value="UniProtKB-KW"/>
</dbReference>
<evidence type="ECO:0000313" key="4">
    <source>
        <dbReference type="Proteomes" id="UP000188320"/>
    </source>
</evidence>
<proteinExistence type="predicted"/>
<dbReference type="InterPro" id="IPR013024">
    <property type="entry name" value="GGCT-like"/>
</dbReference>
<dbReference type="InterPro" id="IPR036568">
    <property type="entry name" value="GGCT-like_sf"/>
</dbReference>
<evidence type="ECO:0000313" key="3">
    <source>
        <dbReference type="EMBL" id="OMH83743.1"/>
    </source>
</evidence>
<dbReference type="Proteomes" id="UP000188320">
    <property type="component" value="Unassembled WGS sequence"/>
</dbReference>
<dbReference type="SUPFAM" id="SSF110857">
    <property type="entry name" value="Gamma-glutamyl cyclotransferase-like"/>
    <property type="match status" value="1"/>
</dbReference>
<sequence>MRQEIEAKVNEEGSEGVWVFGYGSLIWKVDFPVEERRVGYIKGFERRFWQKSHDHRGTPEKPGYVVTLVENEQLAELEKSIGGQSKSGDDGKCYGVVYRIKKGLEKEVLDHLDHREKDGYTVHKVCVYSDEPRDGSEEEHVVVKEALVYIGQAENSSFAGPVTNEEVARVIANTIGLSGTNQEYLFNLCEALRGLTPSHMLVDDHLLELEGLVHKFIMLEYCISV</sequence>
<evidence type="ECO:0000256" key="2">
    <source>
        <dbReference type="ARBA" id="ARBA00023239"/>
    </source>
</evidence>
<dbReference type="GO" id="GO:0006751">
    <property type="term" value="P:glutathione catabolic process"/>
    <property type="evidence" value="ECO:0007669"/>
    <property type="project" value="InterPro"/>
</dbReference>
<accession>A0A1R1PS73</accession>
<evidence type="ECO:0000256" key="1">
    <source>
        <dbReference type="ARBA" id="ARBA00012344"/>
    </source>
</evidence>
<dbReference type="OrthoDB" id="1933483at2759"/>
<keyword evidence="3" id="KW-0808">Transferase</keyword>
<dbReference type="Gene3D" id="3.10.490.10">
    <property type="entry name" value="Gamma-glutamyl cyclotransferase-like"/>
    <property type="match status" value="1"/>
</dbReference>
<keyword evidence="2" id="KW-0456">Lyase</keyword>
<dbReference type="PANTHER" id="PTHR12192:SF2">
    <property type="entry name" value="GLUTATHIONE-SPECIFIC GAMMA-GLUTAMYLCYCLOTRANSFERASE 2"/>
    <property type="match status" value="1"/>
</dbReference>
<name>A0A1R1PS73_ZANCU</name>
<keyword evidence="4" id="KW-1185">Reference proteome</keyword>
<dbReference type="GO" id="GO:0005737">
    <property type="term" value="C:cytoplasm"/>
    <property type="evidence" value="ECO:0007669"/>
    <property type="project" value="TreeGrafter"/>
</dbReference>
<dbReference type="GO" id="GO:0061928">
    <property type="term" value="F:glutathione specific gamma-glutamylcyclotransferase activity"/>
    <property type="evidence" value="ECO:0007669"/>
    <property type="project" value="UniProtKB-EC"/>
</dbReference>
<dbReference type="AlphaFoldDB" id="A0A1R1PS73"/>
<dbReference type="EMBL" id="LSSK01000318">
    <property type="protein sequence ID" value="OMH83743.1"/>
    <property type="molecule type" value="Genomic_DNA"/>
</dbReference>
<reference evidence="4" key="1">
    <citation type="submission" date="2017-01" db="EMBL/GenBank/DDBJ databases">
        <authorList>
            <person name="Wang Y."/>
            <person name="White M."/>
            <person name="Kvist S."/>
            <person name="Moncalvo J.-M."/>
        </authorList>
    </citation>
    <scope>NUCLEOTIDE SEQUENCE [LARGE SCALE GENOMIC DNA]</scope>
    <source>
        <strain evidence="4">COL-18-3</strain>
    </source>
</reference>
<organism evidence="3 4">
    <name type="scientific">Zancudomyces culisetae</name>
    <name type="common">Gut fungus</name>
    <name type="synonym">Smittium culisetae</name>
    <dbReference type="NCBI Taxonomy" id="1213189"/>
    <lineage>
        <taxon>Eukaryota</taxon>
        <taxon>Fungi</taxon>
        <taxon>Fungi incertae sedis</taxon>
        <taxon>Zoopagomycota</taxon>
        <taxon>Kickxellomycotina</taxon>
        <taxon>Harpellomycetes</taxon>
        <taxon>Harpellales</taxon>
        <taxon>Legeriomycetaceae</taxon>
        <taxon>Zancudomyces</taxon>
    </lineage>
</organism>
<protein>
    <recommendedName>
        <fullName evidence="1">glutathione-specific gamma-glutamylcyclotransferase</fullName>
        <ecNumber evidence="1">4.3.2.7</ecNumber>
    </recommendedName>
</protein>
<comment type="caution">
    <text evidence="3">The sequence shown here is derived from an EMBL/GenBank/DDBJ whole genome shotgun (WGS) entry which is preliminary data.</text>
</comment>
<dbReference type="EC" id="4.3.2.7" evidence="1"/>
<dbReference type="CDD" id="cd06661">
    <property type="entry name" value="GGCT_like"/>
    <property type="match status" value="1"/>
</dbReference>
<dbReference type="InterPro" id="IPR006840">
    <property type="entry name" value="ChaC"/>
</dbReference>
<dbReference type="Pfam" id="PF04752">
    <property type="entry name" value="ChaC"/>
    <property type="match status" value="1"/>
</dbReference>